<sequence length="160" mass="18256">MKYIISLLFILQAINNYDSLAKAQLPLRDRHLCRGGDFKSNTIQKNQSWLLDDLAWYSYFFPDDFVKAVELEKTVDSLASKLKEQAAGGDALQKGSVNYDNDELSLFMVMQCTPDLTIALNVYPRQVLSSVLEKRSLMQEFSLPIVMHLDPPSEFDSHEC</sequence>
<evidence type="ECO:0000313" key="1">
    <source>
        <dbReference type="EMBL" id="KAI3741067.1"/>
    </source>
</evidence>
<proteinExistence type="predicted"/>
<keyword evidence="2" id="KW-1185">Reference proteome</keyword>
<protein>
    <submittedName>
        <fullName evidence="1">Uncharacterized protein</fullName>
    </submittedName>
</protein>
<comment type="caution">
    <text evidence="1">The sequence shown here is derived from an EMBL/GenBank/DDBJ whole genome shotgun (WGS) entry which is preliminary data.</text>
</comment>
<dbReference type="EMBL" id="CM042037">
    <property type="protein sequence ID" value="KAI3741067.1"/>
    <property type="molecule type" value="Genomic_DNA"/>
</dbReference>
<organism evidence="1 2">
    <name type="scientific">Smallanthus sonchifolius</name>
    <dbReference type="NCBI Taxonomy" id="185202"/>
    <lineage>
        <taxon>Eukaryota</taxon>
        <taxon>Viridiplantae</taxon>
        <taxon>Streptophyta</taxon>
        <taxon>Embryophyta</taxon>
        <taxon>Tracheophyta</taxon>
        <taxon>Spermatophyta</taxon>
        <taxon>Magnoliopsida</taxon>
        <taxon>eudicotyledons</taxon>
        <taxon>Gunneridae</taxon>
        <taxon>Pentapetalae</taxon>
        <taxon>asterids</taxon>
        <taxon>campanulids</taxon>
        <taxon>Asterales</taxon>
        <taxon>Asteraceae</taxon>
        <taxon>Asteroideae</taxon>
        <taxon>Heliantheae alliance</taxon>
        <taxon>Millerieae</taxon>
        <taxon>Smallanthus</taxon>
    </lineage>
</organism>
<dbReference type="Proteomes" id="UP001056120">
    <property type="component" value="Linkage Group LG20"/>
</dbReference>
<gene>
    <name evidence="1" type="ORF">L1987_58734</name>
</gene>
<evidence type="ECO:0000313" key="2">
    <source>
        <dbReference type="Proteomes" id="UP001056120"/>
    </source>
</evidence>
<name>A0ACB9D3A1_9ASTR</name>
<accession>A0ACB9D3A1</accession>
<reference evidence="1 2" key="2">
    <citation type="journal article" date="2022" name="Mol. Ecol. Resour.">
        <title>The genomes of chicory, endive, great burdock and yacon provide insights into Asteraceae paleo-polyploidization history and plant inulin production.</title>
        <authorList>
            <person name="Fan W."/>
            <person name="Wang S."/>
            <person name="Wang H."/>
            <person name="Wang A."/>
            <person name="Jiang F."/>
            <person name="Liu H."/>
            <person name="Zhao H."/>
            <person name="Xu D."/>
            <person name="Zhang Y."/>
        </authorList>
    </citation>
    <scope>NUCLEOTIDE SEQUENCE [LARGE SCALE GENOMIC DNA]</scope>
    <source>
        <strain evidence="2">cv. Yunnan</strain>
        <tissue evidence="1">Leaves</tissue>
    </source>
</reference>
<reference evidence="2" key="1">
    <citation type="journal article" date="2022" name="Mol. Ecol. Resour.">
        <title>The genomes of chicory, endive, great burdock and yacon provide insights into Asteraceae palaeo-polyploidization history and plant inulin production.</title>
        <authorList>
            <person name="Fan W."/>
            <person name="Wang S."/>
            <person name="Wang H."/>
            <person name="Wang A."/>
            <person name="Jiang F."/>
            <person name="Liu H."/>
            <person name="Zhao H."/>
            <person name="Xu D."/>
            <person name="Zhang Y."/>
        </authorList>
    </citation>
    <scope>NUCLEOTIDE SEQUENCE [LARGE SCALE GENOMIC DNA]</scope>
    <source>
        <strain evidence="2">cv. Yunnan</strain>
    </source>
</reference>